<name>A0A8T2MTX2_9TELE</name>
<comment type="caution">
    <text evidence="2">The sequence shown here is derived from an EMBL/GenBank/DDBJ whole genome shotgun (WGS) entry which is preliminary data.</text>
</comment>
<keyword evidence="3" id="KW-1185">Reference proteome</keyword>
<gene>
    <name evidence="2" type="ORF">JZ751_020435</name>
</gene>
<sequence>MCHSCPLGGTLTQGLSEEFTQRPKRRAADDTLFPSLHICDKNGFLAVRPPHSLSHAQHSTDEG</sequence>
<evidence type="ECO:0000313" key="3">
    <source>
        <dbReference type="Proteomes" id="UP000824540"/>
    </source>
</evidence>
<evidence type="ECO:0000313" key="2">
    <source>
        <dbReference type="EMBL" id="KAG9331026.1"/>
    </source>
</evidence>
<evidence type="ECO:0000256" key="1">
    <source>
        <dbReference type="SAM" id="MobiDB-lite"/>
    </source>
</evidence>
<dbReference type="Proteomes" id="UP000824540">
    <property type="component" value="Unassembled WGS sequence"/>
</dbReference>
<feature type="region of interest" description="Disordered" evidence="1">
    <location>
        <begin position="1"/>
        <end position="27"/>
    </location>
</feature>
<organism evidence="2 3">
    <name type="scientific">Albula glossodonta</name>
    <name type="common">roundjaw bonefish</name>
    <dbReference type="NCBI Taxonomy" id="121402"/>
    <lineage>
        <taxon>Eukaryota</taxon>
        <taxon>Metazoa</taxon>
        <taxon>Chordata</taxon>
        <taxon>Craniata</taxon>
        <taxon>Vertebrata</taxon>
        <taxon>Euteleostomi</taxon>
        <taxon>Actinopterygii</taxon>
        <taxon>Neopterygii</taxon>
        <taxon>Teleostei</taxon>
        <taxon>Albuliformes</taxon>
        <taxon>Albulidae</taxon>
        <taxon>Albula</taxon>
    </lineage>
</organism>
<reference evidence="2" key="1">
    <citation type="thesis" date="2021" institute="BYU ScholarsArchive" country="Provo, UT, USA">
        <title>Applications of and Algorithms for Genome Assembly and Genomic Analyses with an Emphasis on Marine Teleosts.</title>
        <authorList>
            <person name="Pickett B.D."/>
        </authorList>
    </citation>
    <scope>NUCLEOTIDE SEQUENCE</scope>
    <source>
        <strain evidence="2">HI-2016</strain>
    </source>
</reference>
<accession>A0A8T2MTX2</accession>
<protein>
    <submittedName>
        <fullName evidence="2">Uncharacterized protein</fullName>
    </submittedName>
</protein>
<proteinExistence type="predicted"/>
<dbReference type="AlphaFoldDB" id="A0A8T2MTX2"/>
<dbReference type="EMBL" id="JAFBMS010000395">
    <property type="protein sequence ID" value="KAG9331026.1"/>
    <property type="molecule type" value="Genomic_DNA"/>
</dbReference>